<evidence type="ECO:0000256" key="1">
    <source>
        <dbReference type="SAM" id="Phobius"/>
    </source>
</evidence>
<keyword evidence="4" id="KW-1185">Reference proteome</keyword>
<feature type="transmembrane region" description="Helical" evidence="1">
    <location>
        <begin position="163"/>
        <end position="181"/>
    </location>
</feature>
<keyword evidence="1" id="KW-0812">Transmembrane</keyword>
<evidence type="ECO:0000313" key="3">
    <source>
        <dbReference type="EMBL" id="MFC4621936.1"/>
    </source>
</evidence>
<accession>A0ABV9GXH4</accession>
<gene>
    <name evidence="3" type="ORF">ACFO3A_06855</name>
</gene>
<evidence type="ECO:0008006" key="5">
    <source>
        <dbReference type="Google" id="ProtNLM"/>
    </source>
</evidence>
<name>A0ABV9GXH4_9BURK</name>
<sequence length="196" mass="20771">MKAVQQPFFPSFGLTNMKFPSLLAVLGLAALLLSVPTHADDGHGEAAPVASGPTLARFAAVSDTFELVGVLNGRNITLYLDRTADNMPVVDAQIELEIAGEKHAAQPHEDFYEVELAAEPVPGTLPIAATVKAGEAIDLLTGELDHHDEDAQHADQTRSWPRYAAWAAGLAAAFATLFTLGRRMASSRSRRTGGAA</sequence>
<keyword evidence="1" id="KW-1133">Transmembrane helix</keyword>
<evidence type="ECO:0000256" key="2">
    <source>
        <dbReference type="SAM" id="SignalP"/>
    </source>
</evidence>
<evidence type="ECO:0000313" key="4">
    <source>
        <dbReference type="Proteomes" id="UP001595967"/>
    </source>
</evidence>
<organism evidence="3 4">
    <name type="scientific">Comamonas nitrativorans</name>
    <dbReference type="NCBI Taxonomy" id="108437"/>
    <lineage>
        <taxon>Bacteria</taxon>
        <taxon>Pseudomonadati</taxon>
        <taxon>Pseudomonadota</taxon>
        <taxon>Betaproteobacteria</taxon>
        <taxon>Burkholderiales</taxon>
        <taxon>Comamonadaceae</taxon>
        <taxon>Comamonas</taxon>
    </lineage>
</organism>
<feature type="signal peptide" evidence="2">
    <location>
        <begin position="1"/>
        <end position="39"/>
    </location>
</feature>
<keyword evidence="2" id="KW-0732">Signal</keyword>
<dbReference type="EMBL" id="JBHSEW010000005">
    <property type="protein sequence ID" value="MFC4621936.1"/>
    <property type="molecule type" value="Genomic_DNA"/>
</dbReference>
<feature type="chain" id="PRO_5047342645" description="Transmembrane protein" evidence="2">
    <location>
        <begin position="40"/>
        <end position="196"/>
    </location>
</feature>
<dbReference type="Proteomes" id="UP001595967">
    <property type="component" value="Unassembled WGS sequence"/>
</dbReference>
<proteinExistence type="predicted"/>
<keyword evidence="1" id="KW-0472">Membrane</keyword>
<protein>
    <recommendedName>
        <fullName evidence="5">Transmembrane protein</fullName>
    </recommendedName>
</protein>
<comment type="caution">
    <text evidence="3">The sequence shown here is derived from an EMBL/GenBank/DDBJ whole genome shotgun (WGS) entry which is preliminary data.</text>
</comment>
<reference evidence="4" key="1">
    <citation type="journal article" date="2019" name="Int. J. Syst. Evol. Microbiol.">
        <title>The Global Catalogue of Microorganisms (GCM) 10K type strain sequencing project: providing services to taxonomists for standard genome sequencing and annotation.</title>
        <authorList>
            <consortium name="The Broad Institute Genomics Platform"/>
            <consortium name="The Broad Institute Genome Sequencing Center for Infectious Disease"/>
            <person name="Wu L."/>
            <person name="Ma J."/>
        </authorList>
    </citation>
    <scope>NUCLEOTIDE SEQUENCE [LARGE SCALE GENOMIC DNA]</scope>
    <source>
        <strain evidence="4">JCM 11650</strain>
    </source>
</reference>